<evidence type="ECO:0000313" key="3">
    <source>
        <dbReference type="Proteomes" id="UP000620633"/>
    </source>
</evidence>
<evidence type="ECO:0000259" key="1">
    <source>
        <dbReference type="Pfam" id="PF08241"/>
    </source>
</evidence>
<protein>
    <submittedName>
        <fullName evidence="2">BioC family methyltransferase</fullName>
    </submittedName>
</protein>
<comment type="caution">
    <text evidence="2">The sequence shown here is derived from an EMBL/GenBank/DDBJ whole genome shotgun (WGS) entry which is preliminary data.</text>
</comment>
<evidence type="ECO:0000313" key="2">
    <source>
        <dbReference type="EMBL" id="GGS32895.1"/>
    </source>
</evidence>
<sequence>MAGGRPASASAHLGARDARLSRLSGKSWPEGVLLDALDLSPTLDVLDVGAGDGRLVRELARRAHVGRVVGVDPTPEPGVQPASAEALPFPDASFDVVLFARVLAHLPDQARALAEARRVLRPGGRVWVAAHGPAQLRATWAALGQPLAPGKTQPEPALTLTCPLTVTADDARFLLDTYGEEAEVSPHLFSVQDAAQLLVWLLEP</sequence>
<keyword evidence="2" id="KW-0489">Methyltransferase</keyword>
<dbReference type="PANTHER" id="PTHR42912">
    <property type="entry name" value="METHYLTRANSFERASE"/>
    <property type="match status" value="1"/>
</dbReference>
<reference evidence="3" key="1">
    <citation type="journal article" date="2019" name="Int. J. Syst. Evol. Microbiol.">
        <title>The Global Catalogue of Microorganisms (GCM) 10K type strain sequencing project: providing services to taxonomists for standard genome sequencing and annotation.</title>
        <authorList>
            <consortium name="The Broad Institute Genomics Platform"/>
            <consortium name="The Broad Institute Genome Sequencing Center for Infectious Disease"/>
            <person name="Wu L."/>
            <person name="Ma J."/>
        </authorList>
    </citation>
    <scope>NUCLEOTIDE SEQUENCE [LARGE SCALE GENOMIC DNA]</scope>
    <source>
        <strain evidence="3">JCM 31406</strain>
    </source>
</reference>
<dbReference type="CDD" id="cd02440">
    <property type="entry name" value="AdoMet_MTases"/>
    <property type="match status" value="1"/>
</dbReference>
<dbReference type="EMBL" id="BMQO01000013">
    <property type="protein sequence ID" value="GGS32895.1"/>
    <property type="molecule type" value="Genomic_DNA"/>
</dbReference>
<proteinExistence type="predicted"/>
<dbReference type="Pfam" id="PF08241">
    <property type="entry name" value="Methyltransf_11"/>
    <property type="match status" value="1"/>
</dbReference>
<dbReference type="InterPro" id="IPR029063">
    <property type="entry name" value="SAM-dependent_MTases_sf"/>
</dbReference>
<organism evidence="2 3">
    <name type="scientific">Deinococcus knuensis</name>
    <dbReference type="NCBI Taxonomy" id="1837380"/>
    <lineage>
        <taxon>Bacteria</taxon>
        <taxon>Thermotogati</taxon>
        <taxon>Deinococcota</taxon>
        <taxon>Deinococci</taxon>
        <taxon>Deinococcales</taxon>
        <taxon>Deinococcaceae</taxon>
        <taxon>Deinococcus</taxon>
    </lineage>
</organism>
<accession>A0ABQ2SNB9</accession>
<dbReference type="SUPFAM" id="SSF53335">
    <property type="entry name" value="S-adenosyl-L-methionine-dependent methyltransferases"/>
    <property type="match status" value="1"/>
</dbReference>
<name>A0ABQ2SNB9_9DEIO</name>
<dbReference type="Gene3D" id="3.40.50.150">
    <property type="entry name" value="Vaccinia Virus protein VP39"/>
    <property type="match status" value="1"/>
</dbReference>
<keyword evidence="3" id="KW-1185">Reference proteome</keyword>
<dbReference type="GO" id="GO:0008168">
    <property type="term" value="F:methyltransferase activity"/>
    <property type="evidence" value="ECO:0007669"/>
    <property type="project" value="UniProtKB-KW"/>
</dbReference>
<feature type="domain" description="Methyltransferase type 11" evidence="1">
    <location>
        <begin position="46"/>
        <end position="127"/>
    </location>
</feature>
<gene>
    <name evidence="2" type="ORF">GCM10008961_25780</name>
</gene>
<keyword evidence="2" id="KW-0808">Transferase</keyword>
<dbReference type="Proteomes" id="UP000620633">
    <property type="component" value="Unassembled WGS sequence"/>
</dbReference>
<dbReference type="InterPro" id="IPR050508">
    <property type="entry name" value="Methyltransf_Superfamily"/>
</dbReference>
<dbReference type="GO" id="GO:0032259">
    <property type="term" value="P:methylation"/>
    <property type="evidence" value="ECO:0007669"/>
    <property type="project" value="UniProtKB-KW"/>
</dbReference>
<dbReference type="InterPro" id="IPR013216">
    <property type="entry name" value="Methyltransf_11"/>
</dbReference>